<dbReference type="EMBL" id="FPKW01000035">
    <property type="protein sequence ID" value="SFZ97038.1"/>
    <property type="molecule type" value="Genomic_DNA"/>
</dbReference>
<accession>A0A1K2IXM5</accession>
<protein>
    <submittedName>
        <fullName evidence="1">Uncharacterized protein</fullName>
    </submittedName>
</protein>
<gene>
    <name evidence="1" type="ORF">SAMN05216324_13510</name>
</gene>
<reference evidence="2" key="1">
    <citation type="submission" date="2016-10" db="EMBL/GenBank/DDBJ databases">
        <authorList>
            <person name="Varghese N."/>
            <person name="Submissions S."/>
        </authorList>
    </citation>
    <scope>NUCLEOTIDE SEQUENCE [LARGE SCALE GENOMIC DNA]</scope>
    <source>
        <strain evidence="2">SUR2</strain>
    </source>
</reference>
<keyword evidence="2" id="KW-1185">Reference proteome</keyword>
<dbReference type="AlphaFoldDB" id="A0A1K2IXM5"/>
<dbReference type="Proteomes" id="UP000182034">
    <property type="component" value="Unassembled WGS sequence"/>
</dbReference>
<proteinExistence type="predicted"/>
<name>A0A1K2IXM5_9FLAO</name>
<organism evidence="1 2">
    <name type="scientific">Chryseobacterium limigenitum</name>
    <dbReference type="NCBI Taxonomy" id="1612149"/>
    <lineage>
        <taxon>Bacteria</taxon>
        <taxon>Pseudomonadati</taxon>
        <taxon>Bacteroidota</taxon>
        <taxon>Flavobacteriia</taxon>
        <taxon>Flavobacteriales</taxon>
        <taxon>Weeksellaceae</taxon>
        <taxon>Chryseobacterium group</taxon>
        <taxon>Chryseobacterium</taxon>
    </lineage>
</organism>
<evidence type="ECO:0000313" key="1">
    <source>
        <dbReference type="EMBL" id="SFZ97038.1"/>
    </source>
</evidence>
<sequence>MYGNIMYSQRDNSITKQEVTSGKNKINMTLSKQAARSKTGTIINDISHEIAIRL</sequence>
<dbReference type="STRING" id="1612149.SAMN05216324_13510"/>
<evidence type="ECO:0000313" key="2">
    <source>
        <dbReference type="Proteomes" id="UP000182034"/>
    </source>
</evidence>